<keyword evidence="4" id="KW-1185">Reference proteome</keyword>
<evidence type="ECO:0000256" key="1">
    <source>
        <dbReference type="SAM" id="MobiDB-lite"/>
    </source>
</evidence>
<reference evidence="3 4" key="1">
    <citation type="submission" date="2024-06" db="EMBL/GenBank/DDBJ databases">
        <title>Genomic Encyclopedia of Type Strains, Phase IV (KMG-IV): sequencing the most valuable type-strain genomes for metagenomic binning, comparative biology and taxonomic classification.</title>
        <authorList>
            <person name="Goeker M."/>
        </authorList>
    </citation>
    <scope>NUCLEOTIDE SEQUENCE [LARGE SCALE GENOMIC DNA]</scope>
    <source>
        <strain evidence="3 4">DSM 21331</strain>
    </source>
</reference>
<keyword evidence="2" id="KW-0732">Signal</keyword>
<accession>A0ABV2LCZ8</accession>
<feature type="compositionally biased region" description="Gly residues" evidence="1">
    <location>
        <begin position="87"/>
        <end position="100"/>
    </location>
</feature>
<dbReference type="RefSeq" id="WP_238280543.1">
    <property type="nucleotide sequence ID" value="NZ_BPQL01000087.1"/>
</dbReference>
<protein>
    <submittedName>
        <fullName evidence="3">Uncharacterized protein</fullName>
    </submittedName>
</protein>
<evidence type="ECO:0000313" key="4">
    <source>
        <dbReference type="Proteomes" id="UP001549145"/>
    </source>
</evidence>
<gene>
    <name evidence="3" type="ORF">ABID43_004733</name>
</gene>
<proteinExistence type="predicted"/>
<evidence type="ECO:0000313" key="3">
    <source>
        <dbReference type="EMBL" id="MET3695167.1"/>
    </source>
</evidence>
<comment type="caution">
    <text evidence="3">The sequence shown here is derived from an EMBL/GenBank/DDBJ whole genome shotgun (WGS) entry which is preliminary data.</text>
</comment>
<organism evidence="3 4">
    <name type="scientific">Methylobacterium goesingense</name>
    <dbReference type="NCBI Taxonomy" id="243690"/>
    <lineage>
        <taxon>Bacteria</taxon>
        <taxon>Pseudomonadati</taxon>
        <taxon>Pseudomonadota</taxon>
        <taxon>Alphaproteobacteria</taxon>
        <taxon>Hyphomicrobiales</taxon>
        <taxon>Methylobacteriaceae</taxon>
        <taxon>Methylobacterium</taxon>
    </lineage>
</organism>
<name>A0ABV2LCZ8_9HYPH</name>
<feature type="chain" id="PRO_5046986669" evidence="2">
    <location>
        <begin position="21"/>
        <end position="100"/>
    </location>
</feature>
<feature type="signal peptide" evidence="2">
    <location>
        <begin position="1"/>
        <end position="20"/>
    </location>
</feature>
<evidence type="ECO:0000256" key="2">
    <source>
        <dbReference type="SAM" id="SignalP"/>
    </source>
</evidence>
<sequence length="100" mass="9052">MTRTHLAVALVLTVSLAAPAAAQTLAPTGGAGNTGVAAPASGPGTTPRDTDAGLRPAPSVPGNPSPAAVPGSTPGVNIGGTPTSGPPGTGGAAGGPSIGR</sequence>
<dbReference type="Proteomes" id="UP001549145">
    <property type="component" value="Unassembled WGS sequence"/>
</dbReference>
<feature type="region of interest" description="Disordered" evidence="1">
    <location>
        <begin position="25"/>
        <end position="100"/>
    </location>
</feature>
<dbReference type="EMBL" id="JBEPMM010000023">
    <property type="protein sequence ID" value="MET3695167.1"/>
    <property type="molecule type" value="Genomic_DNA"/>
</dbReference>